<evidence type="ECO:0000313" key="2">
    <source>
        <dbReference type="EMBL" id="MCI65211.1"/>
    </source>
</evidence>
<feature type="non-terminal residue" evidence="2">
    <location>
        <position position="1"/>
    </location>
</feature>
<proteinExistence type="predicted"/>
<dbReference type="Proteomes" id="UP000265520">
    <property type="component" value="Unassembled WGS sequence"/>
</dbReference>
<protein>
    <submittedName>
        <fullName evidence="2">Uncharacterized protein</fullName>
    </submittedName>
</protein>
<reference evidence="2 3" key="1">
    <citation type="journal article" date="2018" name="Front. Plant Sci.">
        <title>Red Clover (Trifolium pratense) and Zigzag Clover (T. medium) - A Picture of Genomic Similarities and Differences.</title>
        <authorList>
            <person name="Dluhosova J."/>
            <person name="Istvanek J."/>
            <person name="Nedelnik J."/>
            <person name="Repkova J."/>
        </authorList>
    </citation>
    <scope>NUCLEOTIDE SEQUENCE [LARGE SCALE GENOMIC DNA]</scope>
    <source>
        <strain evidence="3">cv. 10/8</strain>
        <tissue evidence="2">Leaf</tissue>
    </source>
</reference>
<evidence type="ECO:0000256" key="1">
    <source>
        <dbReference type="SAM" id="MobiDB-lite"/>
    </source>
</evidence>
<keyword evidence="3" id="KW-1185">Reference proteome</keyword>
<comment type="caution">
    <text evidence="2">The sequence shown here is derived from an EMBL/GenBank/DDBJ whole genome shotgun (WGS) entry which is preliminary data.</text>
</comment>
<dbReference type="EMBL" id="LXQA010671522">
    <property type="protein sequence ID" value="MCI65211.1"/>
    <property type="molecule type" value="Genomic_DNA"/>
</dbReference>
<feature type="compositionally biased region" description="Polar residues" evidence="1">
    <location>
        <begin position="39"/>
        <end position="56"/>
    </location>
</feature>
<dbReference type="AlphaFoldDB" id="A0A392TVL9"/>
<name>A0A392TVL9_9FABA</name>
<sequence>PEPCSGYLESGLSDTSSQQQDDSDEEMDRQIDEALYDSPQDQFFSAPGGSSSQGEH</sequence>
<accession>A0A392TVL9</accession>
<organism evidence="2 3">
    <name type="scientific">Trifolium medium</name>
    <dbReference type="NCBI Taxonomy" id="97028"/>
    <lineage>
        <taxon>Eukaryota</taxon>
        <taxon>Viridiplantae</taxon>
        <taxon>Streptophyta</taxon>
        <taxon>Embryophyta</taxon>
        <taxon>Tracheophyta</taxon>
        <taxon>Spermatophyta</taxon>
        <taxon>Magnoliopsida</taxon>
        <taxon>eudicotyledons</taxon>
        <taxon>Gunneridae</taxon>
        <taxon>Pentapetalae</taxon>
        <taxon>rosids</taxon>
        <taxon>fabids</taxon>
        <taxon>Fabales</taxon>
        <taxon>Fabaceae</taxon>
        <taxon>Papilionoideae</taxon>
        <taxon>50 kb inversion clade</taxon>
        <taxon>NPAAA clade</taxon>
        <taxon>Hologalegina</taxon>
        <taxon>IRL clade</taxon>
        <taxon>Trifolieae</taxon>
        <taxon>Trifolium</taxon>
    </lineage>
</organism>
<feature type="region of interest" description="Disordered" evidence="1">
    <location>
        <begin position="1"/>
        <end position="56"/>
    </location>
</feature>
<evidence type="ECO:0000313" key="3">
    <source>
        <dbReference type="Proteomes" id="UP000265520"/>
    </source>
</evidence>